<dbReference type="Proteomes" id="UP000006671">
    <property type="component" value="Unassembled WGS sequence"/>
</dbReference>
<protein>
    <submittedName>
        <fullName evidence="6">Pesticin domain protein</fullName>
    </submittedName>
</protein>
<feature type="chain" id="PRO_5003038562" evidence="4">
    <location>
        <begin position="25"/>
        <end position="444"/>
    </location>
</feature>
<feature type="region of interest" description="Disordered" evidence="3">
    <location>
        <begin position="41"/>
        <end position="144"/>
    </location>
</feature>
<dbReference type="GO" id="GO:0003796">
    <property type="term" value="F:lysozyme activity"/>
    <property type="evidence" value="ECO:0007669"/>
    <property type="project" value="InterPro"/>
</dbReference>
<evidence type="ECO:0000313" key="7">
    <source>
        <dbReference type="Proteomes" id="UP000006671"/>
    </source>
</evidence>
<dbReference type="EMBL" id="GG738878">
    <property type="protein sequence ID" value="EFC42738.1"/>
    <property type="molecule type" value="Genomic_DNA"/>
</dbReference>
<dbReference type="VEuPathDB" id="AmoebaDB:NAEGRDRAFT_58515"/>
<dbReference type="CDD" id="cd16902">
    <property type="entry name" value="pesticin_lyz"/>
    <property type="match status" value="1"/>
</dbReference>
<accession>D2VKR0</accession>
<dbReference type="Gene3D" id="1.10.530.40">
    <property type="match status" value="1"/>
</dbReference>
<dbReference type="STRING" id="5762.D2VKR0"/>
<dbReference type="SUPFAM" id="SSF53955">
    <property type="entry name" value="Lysozyme-like"/>
    <property type="match status" value="1"/>
</dbReference>
<feature type="compositionally biased region" description="Low complexity" evidence="3">
    <location>
        <begin position="106"/>
        <end position="128"/>
    </location>
</feature>
<dbReference type="eggNOG" id="ENOG502SSRK">
    <property type="taxonomic scope" value="Eukaryota"/>
</dbReference>
<sequence>MKKLSFTILCCLAILSVSIIAVSASSSFLAEIVELADSYKGGSSGGGGGGGSGGGRGGSGGSRGGGSRGGSSGSRGGSRGGRSSGQSGRSGRSGRSNGRSSGGKSNGRSSGKTGRSGPSSKSTKSNKGLAGRMAGRTRTAGLKAAQARASLSKLANSITSKFSKVSPTLSKAFTGLVGPNMAKAFSAMAKAAAVNVKGPRVNSLTARFNAAFAAQPAVTGKLTAAAIQTSVKNRALAQQPAAASVATVSGYKIDKGLLTKNEAFSTKGYVPQSKSGTVVGKSGVTVGTGFDIGQQNVKGLKSLGLSPSLVDKLSPYTGLKQQAAKNFLSKNPLSLSPAEAKAIDKAVMDKSLASLAKDYEAAAAKNPNAVKNFKDLPSSVQSVAYSVQHQYGSIKKATPGFFGQLTKNDYKGMVNNLRNFGDKYSTRRNREADHLESGLKGASG</sequence>
<dbReference type="OMA" id="PNMAKAF"/>
<evidence type="ECO:0000256" key="3">
    <source>
        <dbReference type="SAM" id="MobiDB-lite"/>
    </source>
</evidence>
<dbReference type="GeneID" id="8852820"/>
<keyword evidence="2" id="KW-0081">Bacteriolytic enzyme</keyword>
<evidence type="ECO:0000259" key="5">
    <source>
        <dbReference type="Pfam" id="PF16754"/>
    </source>
</evidence>
<dbReference type="GO" id="GO:0042742">
    <property type="term" value="P:defense response to bacterium"/>
    <property type="evidence" value="ECO:0007669"/>
    <property type="project" value="UniProtKB-KW"/>
</dbReference>
<feature type="domain" description="Pesticin C-terminal" evidence="5">
    <location>
        <begin position="252"/>
        <end position="411"/>
    </location>
</feature>
<dbReference type="KEGG" id="ngr:NAEGRDRAFT_58515"/>
<proteinExistence type="predicted"/>
<dbReference type="OrthoDB" id="10256829at2759"/>
<dbReference type="Pfam" id="PF16754">
    <property type="entry name" value="Pesticin"/>
    <property type="match status" value="1"/>
</dbReference>
<dbReference type="InterPro" id="IPR023346">
    <property type="entry name" value="Lysozyme-like_dom_sf"/>
</dbReference>
<dbReference type="GO" id="GO:0031640">
    <property type="term" value="P:killing of cells of another organism"/>
    <property type="evidence" value="ECO:0007669"/>
    <property type="project" value="UniProtKB-KW"/>
</dbReference>
<keyword evidence="1" id="KW-0929">Antimicrobial</keyword>
<feature type="compositionally biased region" description="Gly residues" evidence="3">
    <location>
        <begin position="42"/>
        <end position="83"/>
    </location>
</feature>
<dbReference type="InterPro" id="IPR023347">
    <property type="entry name" value="Lysozyme_dom_sf"/>
</dbReference>
<reference evidence="6 7" key="1">
    <citation type="journal article" date="2010" name="Cell">
        <title>The genome of Naegleria gruberi illuminates early eukaryotic versatility.</title>
        <authorList>
            <person name="Fritz-Laylin L.K."/>
            <person name="Prochnik S.E."/>
            <person name="Ginger M.L."/>
            <person name="Dacks J.B."/>
            <person name="Carpenter M.L."/>
            <person name="Field M.C."/>
            <person name="Kuo A."/>
            <person name="Paredez A."/>
            <person name="Chapman J."/>
            <person name="Pham J."/>
            <person name="Shu S."/>
            <person name="Neupane R."/>
            <person name="Cipriano M."/>
            <person name="Mancuso J."/>
            <person name="Tu H."/>
            <person name="Salamov A."/>
            <person name="Lindquist E."/>
            <person name="Shapiro H."/>
            <person name="Lucas S."/>
            <person name="Grigoriev I.V."/>
            <person name="Cande W.Z."/>
            <person name="Fulton C."/>
            <person name="Rokhsar D.S."/>
            <person name="Dawson S.C."/>
        </authorList>
    </citation>
    <scope>NUCLEOTIDE SEQUENCE [LARGE SCALE GENOMIC DNA]</scope>
    <source>
        <strain evidence="6 7">NEG-M</strain>
    </source>
</reference>
<organism evidence="7">
    <name type="scientific">Naegleria gruberi</name>
    <name type="common">Amoeba</name>
    <dbReference type="NCBI Taxonomy" id="5762"/>
    <lineage>
        <taxon>Eukaryota</taxon>
        <taxon>Discoba</taxon>
        <taxon>Heterolobosea</taxon>
        <taxon>Tetramitia</taxon>
        <taxon>Eutetramitia</taxon>
        <taxon>Vahlkampfiidae</taxon>
        <taxon>Naegleria</taxon>
    </lineage>
</organism>
<keyword evidence="4" id="KW-0732">Signal</keyword>
<evidence type="ECO:0000313" key="6">
    <source>
        <dbReference type="EMBL" id="EFC42738.1"/>
    </source>
</evidence>
<feature type="signal peptide" evidence="4">
    <location>
        <begin position="1"/>
        <end position="24"/>
    </location>
</feature>
<evidence type="ECO:0000256" key="4">
    <source>
        <dbReference type="SAM" id="SignalP"/>
    </source>
</evidence>
<name>D2VKR0_NAEGR</name>
<gene>
    <name evidence="6" type="ORF">NAEGRDRAFT_58515</name>
</gene>
<evidence type="ECO:0000256" key="2">
    <source>
        <dbReference type="ARBA" id="ARBA00022638"/>
    </source>
</evidence>
<dbReference type="InterPro" id="IPR031922">
    <property type="entry name" value="Pesticin_C"/>
</dbReference>
<evidence type="ECO:0000256" key="1">
    <source>
        <dbReference type="ARBA" id="ARBA00022529"/>
    </source>
</evidence>
<dbReference type="AlphaFoldDB" id="D2VKR0"/>
<dbReference type="RefSeq" id="XP_002675482.1">
    <property type="nucleotide sequence ID" value="XM_002675436.1"/>
</dbReference>
<dbReference type="InParanoid" id="D2VKR0"/>
<keyword evidence="7" id="KW-1185">Reference proteome</keyword>
<feature type="compositionally biased region" description="Low complexity" evidence="3">
    <location>
        <begin position="84"/>
        <end position="99"/>
    </location>
</feature>